<protein>
    <submittedName>
        <fullName evidence="1">Uncharacterized protein</fullName>
    </submittedName>
</protein>
<organism evidence="1 2">
    <name type="scientific">Cytophaga hutchinsonii (strain ATCC 33406 / DSM 1761 / CIP 103989 / NBRC 15051 / NCIMB 9469 / D465)</name>
    <dbReference type="NCBI Taxonomy" id="269798"/>
    <lineage>
        <taxon>Bacteria</taxon>
        <taxon>Pseudomonadati</taxon>
        <taxon>Bacteroidota</taxon>
        <taxon>Cytophagia</taxon>
        <taxon>Cytophagales</taxon>
        <taxon>Cytophagaceae</taxon>
        <taxon>Cytophaga</taxon>
    </lineage>
</organism>
<keyword evidence="2" id="KW-1185">Reference proteome</keyword>
<gene>
    <name evidence="1" type="ordered locus">CHU_1209</name>
</gene>
<evidence type="ECO:0000313" key="2">
    <source>
        <dbReference type="Proteomes" id="UP000001822"/>
    </source>
</evidence>
<dbReference type="AlphaFoldDB" id="A0A6N4SQC1"/>
<sequence>MKTHPTYRVVLPHYNQTIMRSLFFSCILLLSITVKGYSQSIAADTTNKNYIEFGNGGGFTGAVKSHILTQEGNLFQLENQSGATFVKKIKHCKVKHIYRYVIKNNMAACVYNEPGNTYAFITIQLNKQTNKIIWNNSNILTPPTITKLYNKLIKLR</sequence>
<accession>A0A6N4SQC1</accession>
<evidence type="ECO:0000313" key="1">
    <source>
        <dbReference type="EMBL" id="ABG58482.1"/>
    </source>
</evidence>
<dbReference type="KEGG" id="chu:CHU_1209"/>
<proteinExistence type="predicted"/>
<name>A0A6N4SQC1_CYTH3</name>
<dbReference type="Proteomes" id="UP000001822">
    <property type="component" value="Chromosome"/>
</dbReference>
<reference evidence="1 2" key="1">
    <citation type="journal article" date="2007" name="Appl. Environ. Microbiol.">
        <title>Genome sequence of the cellulolytic gliding bacterium Cytophaga hutchinsonii.</title>
        <authorList>
            <person name="Xie G."/>
            <person name="Bruce D.C."/>
            <person name="Challacombe J.F."/>
            <person name="Chertkov O."/>
            <person name="Detter J.C."/>
            <person name="Gilna P."/>
            <person name="Han C.S."/>
            <person name="Lucas S."/>
            <person name="Misra M."/>
            <person name="Myers G.L."/>
            <person name="Richardson P."/>
            <person name="Tapia R."/>
            <person name="Thayer N."/>
            <person name="Thompson L.S."/>
            <person name="Brettin T.S."/>
            <person name="Henrissat B."/>
            <person name="Wilson D.B."/>
            <person name="McBride M.J."/>
        </authorList>
    </citation>
    <scope>NUCLEOTIDE SEQUENCE [LARGE SCALE GENOMIC DNA]</scope>
    <source>
        <strain evidence="2">ATCC 33406 / DSM 1761 / CIP 103989 / NBRC 15051 / NCIMB 9469 / D465</strain>
    </source>
</reference>
<dbReference type="EMBL" id="CP000383">
    <property type="protein sequence ID" value="ABG58482.1"/>
    <property type="molecule type" value="Genomic_DNA"/>
</dbReference>